<feature type="transmembrane region" description="Helical" evidence="1">
    <location>
        <begin position="137"/>
        <end position="157"/>
    </location>
</feature>
<proteinExistence type="predicted"/>
<keyword evidence="1" id="KW-0472">Membrane</keyword>
<keyword evidence="4" id="KW-1185">Reference proteome</keyword>
<dbReference type="PANTHER" id="PTHR37019:SF2">
    <property type="entry name" value="EXPERA DOMAIN-CONTAINING PROTEIN"/>
    <property type="match status" value="1"/>
</dbReference>
<dbReference type="PANTHER" id="PTHR37019">
    <property type="entry name" value="CHROMOSOME 1, WHOLE GENOME SHOTGUN SEQUENCE"/>
    <property type="match status" value="1"/>
</dbReference>
<keyword evidence="1" id="KW-0812">Transmembrane</keyword>
<accession>A0ABQ0LII7</accession>
<feature type="transmembrane region" description="Helical" evidence="1">
    <location>
        <begin position="64"/>
        <end position="83"/>
    </location>
</feature>
<evidence type="ECO:0000259" key="2">
    <source>
        <dbReference type="Pfam" id="PF24803"/>
    </source>
</evidence>
<name>A0ABQ0LII7_MYCCL</name>
<evidence type="ECO:0000313" key="3">
    <source>
        <dbReference type="EMBL" id="GAT50364.1"/>
    </source>
</evidence>
<feature type="domain" description="DUF7704" evidence="2">
    <location>
        <begin position="8"/>
        <end position="160"/>
    </location>
</feature>
<gene>
    <name evidence="3" type="ORF">MCHLO_07611</name>
</gene>
<keyword evidence="1" id="KW-1133">Transmembrane helix</keyword>
<organism evidence="3 4">
    <name type="scientific">Mycena chlorophos</name>
    <name type="common">Agaric fungus</name>
    <name type="synonym">Agaricus chlorophos</name>
    <dbReference type="NCBI Taxonomy" id="658473"/>
    <lineage>
        <taxon>Eukaryota</taxon>
        <taxon>Fungi</taxon>
        <taxon>Dikarya</taxon>
        <taxon>Basidiomycota</taxon>
        <taxon>Agaricomycotina</taxon>
        <taxon>Agaricomycetes</taxon>
        <taxon>Agaricomycetidae</taxon>
        <taxon>Agaricales</taxon>
        <taxon>Marasmiineae</taxon>
        <taxon>Mycenaceae</taxon>
        <taxon>Mycena</taxon>
    </lineage>
</organism>
<dbReference type="Proteomes" id="UP000815677">
    <property type="component" value="Unassembled WGS sequence"/>
</dbReference>
<feature type="transmembrane region" description="Helical" evidence="1">
    <location>
        <begin position="104"/>
        <end position="125"/>
    </location>
</feature>
<reference evidence="3" key="1">
    <citation type="submission" date="2014-09" db="EMBL/GenBank/DDBJ databases">
        <title>Genome sequence of the luminous mushroom Mycena chlorophos for searching fungal bioluminescence genes.</title>
        <authorList>
            <person name="Tanaka Y."/>
            <person name="Kasuga D."/>
            <person name="Oba Y."/>
            <person name="Hase S."/>
            <person name="Sato K."/>
            <person name="Oba Y."/>
            <person name="Sakakibara Y."/>
        </authorList>
    </citation>
    <scope>NUCLEOTIDE SEQUENCE</scope>
</reference>
<evidence type="ECO:0000256" key="1">
    <source>
        <dbReference type="SAM" id="Phobius"/>
    </source>
</evidence>
<evidence type="ECO:0000313" key="4">
    <source>
        <dbReference type="Proteomes" id="UP000815677"/>
    </source>
</evidence>
<dbReference type="EMBL" id="DF846396">
    <property type="protein sequence ID" value="GAT50364.1"/>
    <property type="molecule type" value="Genomic_DNA"/>
</dbReference>
<sequence>MANTSFPALSGFYQLLFLYLEPTSEVLPALMSWFFPGAAWFHHQLIPTAAPVPAAPLDPRTLMMTWQLGNCYLLLGLVSSFVFRAARDALKHDLPAQERVVGSLLTALAIADLSHIAVTLIGLPASLRMDLLQYNSMAHGNITVVVVLFSVRIAWFLGVGRTSYWYTAPKVTKTE</sequence>
<protein>
    <recommendedName>
        <fullName evidence="2">DUF7704 domain-containing protein</fullName>
    </recommendedName>
</protein>
<dbReference type="InterPro" id="IPR056121">
    <property type="entry name" value="DUF7704"/>
</dbReference>
<dbReference type="Pfam" id="PF24803">
    <property type="entry name" value="DUF7704"/>
    <property type="match status" value="1"/>
</dbReference>